<proteinExistence type="predicted"/>
<sequence>MEGFVDHYLVLGLPSGEEALKLSEKEITRAFKLKALVSHPDKRPDDPNAHDDFQRIKTSYEVLKDETERKLFDHLLRVQIEKQRKKSQGDSKRRKMMSDLDERERSASAPNHSATTPCDEEERISRRLKEEVDMIRARHAKKRKQDRSGAGASSELDKERMLKVSWEKHGEGYTATRLKQVFSEFGEVKDVVTKITKTKRSALVVMATKDEAVAATRTLCGHLSNPLLVVPVLRADQTDFLTAEAQLRSDIVGAAYDDLEDAVMQKLRKAAMNQK</sequence>
<feature type="region of interest" description="Disordered" evidence="1">
    <location>
        <begin position="137"/>
        <end position="157"/>
    </location>
</feature>
<dbReference type="InterPro" id="IPR018253">
    <property type="entry name" value="DnaJ_domain_CS"/>
</dbReference>
<dbReference type="PANTHER" id="PTHR45098">
    <property type="entry name" value="DNAJ DOMAIN CONTAINING PROTEIN, EXPRESSED"/>
    <property type="match status" value="1"/>
</dbReference>
<dbReference type="Pfam" id="PF00226">
    <property type="entry name" value="DnaJ"/>
    <property type="match status" value="1"/>
</dbReference>
<dbReference type="Gene3D" id="3.30.70.330">
    <property type="match status" value="1"/>
</dbReference>
<protein>
    <recommendedName>
        <fullName evidence="2">J domain-containing protein</fullName>
    </recommendedName>
</protein>
<dbReference type="InterPro" id="IPR001623">
    <property type="entry name" value="DnaJ_domain"/>
</dbReference>
<dbReference type="SMART" id="SM00271">
    <property type="entry name" value="DnaJ"/>
    <property type="match status" value="1"/>
</dbReference>
<dbReference type="Proteomes" id="UP000467841">
    <property type="component" value="Unassembled WGS sequence"/>
</dbReference>
<dbReference type="PROSITE" id="PS00636">
    <property type="entry name" value="DNAJ_1"/>
    <property type="match status" value="1"/>
</dbReference>
<name>A0A6D2JHZ5_9BRAS</name>
<evidence type="ECO:0000259" key="2">
    <source>
        <dbReference type="PROSITE" id="PS50076"/>
    </source>
</evidence>
<dbReference type="InterPro" id="IPR036869">
    <property type="entry name" value="J_dom_sf"/>
</dbReference>
<dbReference type="OrthoDB" id="10250354at2759"/>
<keyword evidence="4" id="KW-1185">Reference proteome</keyword>
<dbReference type="EMBL" id="CACVBM020001240">
    <property type="protein sequence ID" value="CAA7041214.1"/>
    <property type="molecule type" value="Genomic_DNA"/>
</dbReference>
<dbReference type="InterPro" id="IPR000504">
    <property type="entry name" value="RRM_dom"/>
</dbReference>
<feature type="region of interest" description="Disordered" evidence="1">
    <location>
        <begin position="82"/>
        <end position="125"/>
    </location>
</feature>
<dbReference type="GO" id="GO:0003723">
    <property type="term" value="F:RNA binding"/>
    <property type="evidence" value="ECO:0007669"/>
    <property type="project" value="InterPro"/>
</dbReference>
<feature type="compositionally biased region" description="Basic and acidic residues" evidence="1">
    <location>
        <begin position="82"/>
        <end position="106"/>
    </location>
</feature>
<dbReference type="InterPro" id="IPR034254">
    <property type="entry name" value="DNAJC17_RRM"/>
</dbReference>
<dbReference type="Pfam" id="PF00076">
    <property type="entry name" value="RRM_1"/>
    <property type="match status" value="1"/>
</dbReference>
<dbReference type="Gene3D" id="1.10.287.110">
    <property type="entry name" value="DnaJ domain"/>
    <property type="match status" value="1"/>
</dbReference>
<organism evidence="3 4">
    <name type="scientific">Microthlaspi erraticum</name>
    <dbReference type="NCBI Taxonomy" id="1685480"/>
    <lineage>
        <taxon>Eukaryota</taxon>
        <taxon>Viridiplantae</taxon>
        <taxon>Streptophyta</taxon>
        <taxon>Embryophyta</taxon>
        <taxon>Tracheophyta</taxon>
        <taxon>Spermatophyta</taxon>
        <taxon>Magnoliopsida</taxon>
        <taxon>eudicotyledons</taxon>
        <taxon>Gunneridae</taxon>
        <taxon>Pentapetalae</taxon>
        <taxon>rosids</taxon>
        <taxon>malvids</taxon>
        <taxon>Brassicales</taxon>
        <taxon>Brassicaceae</taxon>
        <taxon>Coluteocarpeae</taxon>
        <taxon>Microthlaspi</taxon>
    </lineage>
</organism>
<feature type="domain" description="J" evidence="2">
    <location>
        <begin position="6"/>
        <end position="76"/>
    </location>
</feature>
<dbReference type="AlphaFoldDB" id="A0A6D2JHZ5"/>
<dbReference type="SUPFAM" id="SSF54928">
    <property type="entry name" value="RNA-binding domain, RBD"/>
    <property type="match status" value="1"/>
</dbReference>
<accession>A0A6D2JHZ5</accession>
<comment type="caution">
    <text evidence="3">The sequence shown here is derived from an EMBL/GenBank/DDBJ whole genome shotgun (WGS) entry which is preliminary data.</text>
</comment>
<dbReference type="InterPro" id="IPR012677">
    <property type="entry name" value="Nucleotide-bd_a/b_plait_sf"/>
</dbReference>
<evidence type="ECO:0000256" key="1">
    <source>
        <dbReference type="SAM" id="MobiDB-lite"/>
    </source>
</evidence>
<gene>
    <name evidence="3" type="ORF">MERR_LOCUS28449</name>
</gene>
<reference evidence="3" key="1">
    <citation type="submission" date="2020-01" db="EMBL/GenBank/DDBJ databases">
        <authorList>
            <person name="Mishra B."/>
        </authorList>
    </citation>
    <scope>NUCLEOTIDE SEQUENCE [LARGE SCALE GENOMIC DNA]</scope>
</reference>
<dbReference type="PROSITE" id="PS50076">
    <property type="entry name" value="DNAJ_2"/>
    <property type="match status" value="1"/>
</dbReference>
<dbReference type="PANTHER" id="PTHR45098:SF1">
    <property type="entry name" value="DNAJ DOMAIN CONTAINING PROTEIN, EXPRESSED"/>
    <property type="match status" value="1"/>
</dbReference>
<dbReference type="CDD" id="cd06257">
    <property type="entry name" value="DnaJ"/>
    <property type="match status" value="1"/>
</dbReference>
<evidence type="ECO:0000313" key="4">
    <source>
        <dbReference type="Proteomes" id="UP000467841"/>
    </source>
</evidence>
<dbReference type="CDD" id="cd12429">
    <property type="entry name" value="RRM_DNAJC17"/>
    <property type="match status" value="1"/>
</dbReference>
<evidence type="ECO:0000313" key="3">
    <source>
        <dbReference type="EMBL" id="CAA7041214.1"/>
    </source>
</evidence>
<dbReference type="SUPFAM" id="SSF46565">
    <property type="entry name" value="Chaperone J-domain"/>
    <property type="match status" value="1"/>
</dbReference>
<dbReference type="InterPro" id="IPR035979">
    <property type="entry name" value="RBD_domain_sf"/>
</dbReference>